<accession>A0ABV2AEB9</accession>
<evidence type="ECO:0000313" key="3">
    <source>
        <dbReference type="Proteomes" id="UP001439008"/>
    </source>
</evidence>
<comment type="caution">
    <text evidence="2">The sequence shown here is derived from an EMBL/GenBank/DDBJ whole genome shotgun (WGS) entry which is preliminary data.</text>
</comment>
<organism evidence="2 3">
    <name type="scientific">Bonamia ostreae</name>
    <dbReference type="NCBI Taxonomy" id="126728"/>
    <lineage>
        <taxon>Eukaryota</taxon>
        <taxon>Sar</taxon>
        <taxon>Rhizaria</taxon>
        <taxon>Endomyxa</taxon>
        <taxon>Ascetosporea</taxon>
        <taxon>Haplosporida</taxon>
        <taxon>Bonamia</taxon>
    </lineage>
</organism>
<sequence>MLKKAKQLFQSLKPINWTPKLEKKLLKLYGKYDGNLTFENYREHTKTIQNEIRENMMNSKEDNAAIRDLRETLEDRYLMLDKVLQRQPNLAKSSDLEKLQSSLRKLNYNYKETKKIMEAFGVEKGLFKFNKWYKTQPNPAFKTFSKLQETYALMMLADYVKEYVSKQNFKMSEKWQKKTNGMPPYELMAFDDEYVNSVIKQNILSKIR</sequence>
<keyword evidence="3" id="KW-1185">Reference proteome</keyword>
<proteinExistence type="predicted"/>
<name>A0ABV2AEB9_9EUKA</name>
<evidence type="ECO:0000256" key="1">
    <source>
        <dbReference type="SAM" id="Coils"/>
    </source>
</evidence>
<gene>
    <name evidence="2" type="ORF">MHBO_000084</name>
</gene>
<keyword evidence="1" id="KW-0175">Coiled coil</keyword>
<protein>
    <submittedName>
        <fullName evidence="2">Uncharacterized protein</fullName>
    </submittedName>
</protein>
<feature type="coiled-coil region" evidence="1">
    <location>
        <begin position="56"/>
        <end position="116"/>
    </location>
</feature>
<evidence type="ECO:0000313" key="2">
    <source>
        <dbReference type="EMBL" id="MES1918060.1"/>
    </source>
</evidence>
<dbReference type="Proteomes" id="UP001439008">
    <property type="component" value="Unassembled WGS sequence"/>
</dbReference>
<dbReference type="EMBL" id="JBDODL010000010">
    <property type="protein sequence ID" value="MES1918060.1"/>
    <property type="molecule type" value="Genomic_DNA"/>
</dbReference>
<reference evidence="2 3" key="1">
    <citation type="journal article" date="2024" name="BMC Biol.">
        <title>Comparative genomics of Ascetosporea gives new insight into the evolutionary basis for animal parasitism in Rhizaria.</title>
        <authorList>
            <person name="Hiltunen Thoren M."/>
            <person name="Onut-Brannstrom I."/>
            <person name="Alfjorden A."/>
            <person name="Peckova H."/>
            <person name="Swords F."/>
            <person name="Hooper C."/>
            <person name="Holzer A.S."/>
            <person name="Bass D."/>
            <person name="Burki F."/>
        </authorList>
    </citation>
    <scope>NUCLEOTIDE SEQUENCE [LARGE SCALE GENOMIC DNA]</scope>
    <source>
        <strain evidence="2">20-A016</strain>
    </source>
</reference>